<evidence type="ECO:0000313" key="1">
    <source>
        <dbReference type="EMBL" id="PZQ76820.1"/>
    </source>
</evidence>
<name>A0A2W5SPR2_VARPD</name>
<comment type="caution">
    <text evidence="1">The sequence shown here is derived from an EMBL/GenBank/DDBJ whole genome shotgun (WGS) entry which is preliminary data.</text>
</comment>
<dbReference type="SUPFAM" id="SSF55729">
    <property type="entry name" value="Acyl-CoA N-acyltransferases (Nat)"/>
    <property type="match status" value="1"/>
</dbReference>
<evidence type="ECO:0000313" key="2">
    <source>
        <dbReference type="Proteomes" id="UP000249135"/>
    </source>
</evidence>
<protein>
    <submittedName>
        <fullName evidence="1">N-acetyltransferase</fullName>
    </submittedName>
</protein>
<dbReference type="GO" id="GO:0016740">
    <property type="term" value="F:transferase activity"/>
    <property type="evidence" value="ECO:0007669"/>
    <property type="project" value="UniProtKB-KW"/>
</dbReference>
<sequence>MTITIDEIRQALDKLPADISLGGKIASDLLANSAGEVPCDIHLGWDLQISRLCDRTWGAFNNTLMRHIRKLEVSGTDIAPILAAAQLEDHHWKWLDKALHYKGDAYKWFFLVAEKYPQAACMIYHPRASVASEGNVFYIEYLAVAPWNRENALSERVFKGVGPKLLSYVVNYAQDVLKLKPGFSLHSLPKAADFYEKKLKMTPFPKYDKDGMKFFEWIAPKIALEAAS</sequence>
<dbReference type="InterPro" id="IPR016181">
    <property type="entry name" value="Acyl_CoA_acyltransferase"/>
</dbReference>
<accession>A0A2W5SPR2</accession>
<organism evidence="1 2">
    <name type="scientific">Variovorax paradoxus</name>
    <dbReference type="NCBI Taxonomy" id="34073"/>
    <lineage>
        <taxon>Bacteria</taxon>
        <taxon>Pseudomonadati</taxon>
        <taxon>Pseudomonadota</taxon>
        <taxon>Betaproteobacteria</taxon>
        <taxon>Burkholderiales</taxon>
        <taxon>Comamonadaceae</taxon>
        <taxon>Variovorax</taxon>
    </lineage>
</organism>
<keyword evidence="1" id="KW-0808">Transferase</keyword>
<dbReference type="AlphaFoldDB" id="A0A2W5SPR2"/>
<dbReference type="Proteomes" id="UP000249135">
    <property type="component" value="Unassembled WGS sequence"/>
</dbReference>
<reference evidence="1 2" key="1">
    <citation type="submission" date="2017-08" db="EMBL/GenBank/DDBJ databases">
        <title>Infants hospitalized years apart are colonized by the same room-sourced microbial strains.</title>
        <authorList>
            <person name="Brooks B."/>
            <person name="Olm M.R."/>
            <person name="Firek B.A."/>
            <person name="Baker R."/>
            <person name="Thomas B.C."/>
            <person name="Morowitz M.J."/>
            <person name="Banfield J.F."/>
        </authorList>
    </citation>
    <scope>NUCLEOTIDE SEQUENCE [LARGE SCALE GENOMIC DNA]</scope>
    <source>
        <strain evidence="1">S2_005_003_R2_41</strain>
    </source>
</reference>
<dbReference type="EMBL" id="QFPP01000039">
    <property type="protein sequence ID" value="PZQ76820.1"/>
    <property type="molecule type" value="Genomic_DNA"/>
</dbReference>
<proteinExistence type="predicted"/>
<gene>
    <name evidence="1" type="ORF">DI563_05885</name>
</gene>